<keyword evidence="3" id="KW-0808">Transferase</keyword>
<evidence type="ECO:0000256" key="5">
    <source>
        <dbReference type="ARBA" id="ARBA00022853"/>
    </source>
</evidence>
<dbReference type="GO" id="GO:0032259">
    <property type="term" value="P:methylation"/>
    <property type="evidence" value="ECO:0007669"/>
    <property type="project" value="UniProtKB-KW"/>
</dbReference>
<dbReference type="GO" id="GO:0042800">
    <property type="term" value="F:histone H3K4 methyltransferase activity"/>
    <property type="evidence" value="ECO:0007669"/>
    <property type="project" value="InterPro"/>
</dbReference>
<evidence type="ECO:0000256" key="1">
    <source>
        <dbReference type="ARBA" id="ARBA00004123"/>
    </source>
</evidence>
<keyword evidence="4" id="KW-0949">S-adenosyl-L-methionine</keyword>
<feature type="compositionally biased region" description="Basic and acidic residues" evidence="7">
    <location>
        <begin position="1"/>
        <end position="16"/>
    </location>
</feature>
<dbReference type="AlphaFoldDB" id="A0A060YLR4"/>
<protein>
    <submittedName>
        <fullName evidence="8">Uncharacterized protein</fullName>
    </submittedName>
</protein>
<sequence length="125" mass="14410">MSKPGERNRLNEDHGRKQSSSLANGMDNHHPVCSSGEKRSHHWRSFKLIIDPALKKGSHKLYRYDGTSFNMPNPGMPPVDIVRDPRIGRLWTKYKETDLPVPKFKIDECYIGRVPPKEVTFARLN</sequence>
<keyword evidence="2" id="KW-0489">Methyltransferase</keyword>
<evidence type="ECO:0000256" key="6">
    <source>
        <dbReference type="ARBA" id="ARBA00023242"/>
    </source>
</evidence>
<dbReference type="Proteomes" id="UP000193380">
    <property type="component" value="Unassembled WGS sequence"/>
</dbReference>
<feature type="region of interest" description="Disordered" evidence="7">
    <location>
        <begin position="1"/>
        <end position="41"/>
    </location>
</feature>
<dbReference type="EMBL" id="FR910479">
    <property type="protein sequence ID" value="CDQ90394.1"/>
    <property type="molecule type" value="Genomic_DNA"/>
</dbReference>
<evidence type="ECO:0000256" key="2">
    <source>
        <dbReference type="ARBA" id="ARBA00022603"/>
    </source>
</evidence>
<evidence type="ECO:0000256" key="3">
    <source>
        <dbReference type="ARBA" id="ARBA00022679"/>
    </source>
</evidence>
<evidence type="ECO:0000313" key="8">
    <source>
        <dbReference type="EMBL" id="CDQ90394.1"/>
    </source>
</evidence>
<feature type="non-terminal residue" evidence="8">
    <location>
        <position position="125"/>
    </location>
</feature>
<evidence type="ECO:0000256" key="7">
    <source>
        <dbReference type="SAM" id="MobiDB-lite"/>
    </source>
</evidence>
<name>A0A060YLR4_ONCMY</name>
<proteinExistence type="predicted"/>
<keyword evidence="5" id="KW-0156">Chromatin regulator</keyword>
<dbReference type="STRING" id="8022.A0A060YLR4"/>
<dbReference type="PaxDb" id="8022-A0A060YLR4"/>
<evidence type="ECO:0000313" key="9">
    <source>
        <dbReference type="Proteomes" id="UP000193380"/>
    </source>
</evidence>
<dbReference type="InterPro" id="IPR044570">
    <property type="entry name" value="Set1-like"/>
</dbReference>
<gene>
    <name evidence="8" type="ORF">GSONMT00043024001</name>
</gene>
<comment type="subcellular location">
    <subcellularLocation>
        <location evidence="1">Nucleus</location>
    </subcellularLocation>
</comment>
<dbReference type="PANTHER" id="PTHR45814">
    <property type="entry name" value="HISTONE-LYSINE N-METHYLTRANSFERASE SETD1"/>
    <property type="match status" value="1"/>
</dbReference>
<dbReference type="GO" id="GO:0048188">
    <property type="term" value="C:Set1C/COMPASS complex"/>
    <property type="evidence" value="ECO:0007669"/>
    <property type="project" value="TreeGrafter"/>
</dbReference>
<accession>A0A060YLR4</accession>
<dbReference type="PANTHER" id="PTHR45814:SF1">
    <property type="entry name" value="HISTONE-LYSINE N-METHYLTRANSFERASE SETD1B"/>
    <property type="match status" value="1"/>
</dbReference>
<reference evidence="8" key="2">
    <citation type="submission" date="2014-03" db="EMBL/GenBank/DDBJ databases">
        <authorList>
            <person name="Genoscope - CEA"/>
        </authorList>
    </citation>
    <scope>NUCLEOTIDE SEQUENCE</scope>
</reference>
<evidence type="ECO:0000256" key="4">
    <source>
        <dbReference type="ARBA" id="ARBA00022691"/>
    </source>
</evidence>
<reference evidence="8" key="1">
    <citation type="journal article" date="2014" name="Nat. Commun.">
        <title>The rainbow trout genome provides novel insights into evolution after whole-genome duplication in vertebrates.</title>
        <authorList>
            <person name="Berthelot C."/>
            <person name="Brunet F."/>
            <person name="Chalopin D."/>
            <person name="Juanchich A."/>
            <person name="Bernard M."/>
            <person name="Noel B."/>
            <person name="Bento P."/>
            <person name="Da Silva C."/>
            <person name="Labadie K."/>
            <person name="Alberti A."/>
            <person name="Aury J.M."/>
            <person name="Louis A."/>
            <person name="Dehais P."/>
            <person name="Bardou P."/>
            <person name="Montfort J."/>
            <person name="Klopp C."/>
            <person name="Cabau C."/>
            <person name="Gaspin C."/>
            <person name="Thorgaard G.H."/>
            <person name="Boussaha M."/>
            <person name="Quillet E."/>
            <person name="Guyomard R."/>
            <person name="Galiana D."/>
            <person name="Bobe J."/>
            <person name="Volff J.N."/>
            <person name="Genet C."/>
            <person name="Wincker P."/>
            <person name="Jaillon O."/>
            <person name="Roest Crollius H."/>
            <person name="Guiguen Y."/>
        </authorList>
    </citation>
    <scope>NUCLEOTIDE SEQUENCE [LARGE SCALE GENOMIC DNA]</scope>
</reference>
<keyword evidence="6" id="KW-0539">Nucleus</keyword>
<organism evidence="8 9">
    <name type="scientific">Oncorhynchus mykiss</name>
    <name type="common">Rainbow trout</name>
    <name type="synonym">Salmo gairdneri</name>
    <dbReference type="NCBI Taxonomy" id="8022"/>
    <lineage>
        <taxon>Eukaryota</taxon>
        <taxon>Metazoa</taxon>
        <taxon>Chordata</taxon>
        <taxon>Craniata</taxon>
        <taxon>Vertebrata</taxon>
        <taxon>Euteleostomi</taxon>
        <taxon>Actinopterygii</taxon>
        <taxon>Neopterygii</taxon>
        <taxon>Teleostei</taxon>
        <taxon>Protacanthopterygii</taxon>
        <taxon>Salmoniformes</taxon>
        <taxon>Salmonidae</taxon>
        <taxon>Salmoninae</taxon>
        <taxon>Oncorhynchus</taxon>
    </lineage>
</organism>